<dbReference type="GO" id="GO:0010041">
    <property type="term" value="P:response to iron(III) ion"/>
    <property type="evidence" value="ECO:0007669"/>
    <property type="project" value="TreeGrafter"/>
</dbReference>
<evidence type="ECO:0000313" key="10">
    <source>
        <dbReference type="EMBL" id="OGC38929.1"/>
    </source>
</evidence>
<feature type="transmembrane region" description="Helical" evidence="8">
    <location>
        <begin position="357"/>
        <end position="376"/>
    </location>
</feature>
<dbReference type="PANTHER" id="PTHR33908">
    <property type="entry name" value="MANNOSYLTRANSFERASE YKCB-RELATED"/>
    <property type="match status" value="1"/>
</dbReference>
<dbReference type="AlphaFoldDB" id="A0A1F4U229"/>
<gene>
    <name evidence="10" type="ORF">A3K42_01290</name>
</gene>
<feature type="transmembrane region" description="Helical" evidence="8">
    <location>
        <begin position="332"/>
        <end position="351"/>
    </location>
</feature>
<evidence type="ECO:0000259" key="9">
    <source>
        <dbReference type="Pfam" id="PF13231"/>
    </source>
</evidence>
<dbReference type="GO" id="GO:0016763">
    <property type="term" value="F:pentosyltransferase activity"/>
    <property type="evidence" value="ECO:0007669"/>
    <property type="project" value="TreeGrafter"/>
</dbReference>
<evidence type="ECO:0000256" key="7">
    <source>
        <dbReference type="ARBA" id="ARBA00023136"/>
    </source>
</evidence>
<keyword evidence="6 8" id="KW-1133">Transmembrane helix</keyword>
<dbReference type="GO" id="GO:0005886">
    <property type="term" value="C:plasma membrane"/>
    <property type="evidence" value="ECO:0007669"/>
    <property type="project" value="UniProtKB-SubCell"/>
</dbReference>
<evidence type="ECO:0000256" key="4">
    <source>
        <dbReference type="ARBA" id="ARBA00022679"/>
    </source>
</evidence>
<accession>A0A1F4U229</accession>
<feature type="transmembrane region" description="Helical" evidence="8">
    <location>
        <begin position="187"/>
        <end position="210"/>
    </location>
</feature>
<feature type="transmembrane region" description="Helical" evidence="8">
    <location>
        <begin position="299"/>
        <end position="320"/>
    </location>
</feature>
<keyword evidence="3" id="KW-0328">Glycosyltransferase</keyword>
<feature type="transmembrane region" description="Helical" evidence="8">
    <location>
        <begin position="99"/>
        <end position="121"/>
    </location>
</feature>
<keyword evidence="2" id="KW-1003">Cell membrane</keyword>
<comment type="caution">
    <text evidence="10">The sequence shown here is derived from an EMBL/GenBank/DDBJ whole genome shotgun (WGS) entry which is preliminary data.</text>
</comment>
<dbReference type="InterPro" id="IPR050297">
    <property type="entry name" value="LipidA_mod_glycosyltrf_83"/>
</dbReference>
<feature type="transmembrane region" description="Helical" evidence="8">
    <location>
        <begin position="60"/>
        <end position="78"/>
    </location>
</feature>
<evidence type="ECO:0000256" key="3">
    <source>
        <dbReference type="ARBA" id="ARBA00022676"/>
    </source>
</evidence>
<evidence type="ECO:0000256" key="2">
    <source>
        <dbReference type="ARBA" id="ARBA00022475"/>
    </source>
</evidence>
<evidence type="ECO:0000256" key="8">
    <source>
        <dbReference type="SAM" id="Phobius"/>
    </source>
</evidence>
<dbReference type="PANTHER" id="PTHR33908:SF3">
    <property type="entry name" value="UNDECAPRENYL PHOSPHATE-ALPHA-4-AMINO-4-DEOXY-L-ARABINOSE ARABINOSYL TRANSFERASE"/>
    <property type="match status" value="1"/>
</dbReference>
<reference evidence="10 11" key="1">
    <citation type="journal article" date="2016" name="Nat. Commun.">
        <title>Thousands of microbial genomes shed light on interconnected biogeochemical processes in an aquifer system.</title>
        <authorList>
            <person name="Anantharaman K."/>
            <person name="Brown C.T."/>
            <person name="Hug L.A."/>
            <person name="Sharon I."/>
            <person name="Castelle C.J."/>
            <person name="Probst A.J."/>
            <person name="Thomas B.C."/>
            <person name="Singh A."/>
            <person name="Wilkins M.J."/>
            <person name="Karaoz U."/>
            <person name="Brodie E.L."/>
            <person name="Williams K.H."/>
            <person name="Hubbard S.S."/>
            <person name="Banfield J.F."/>
        </authorList>
    </citation>
    <scope>NUCLEOTIDE SEQUENCE [LARGE SCALE GENOMIC DNA]</scope>
</reference>
<sequence length="507" mass="58052">MLKNLNKLSKTLCVILVLAIAIRLIGINHGLPFIFHPDEPTIVKSAFGINFFPNPKHFDWPHLYIYLNYFLFFGFTKLRNLLEIYGLRNNASIIWNDGVILYLLSRVLTALLGGFTVIPIYLTGKTLFNKTVGLLSALTLAFLPFHVWQSHYALPDVPMMFFLAWAVYFSSRILLSDSVKNYLLAGLFVGLSASCKYNGGLSALTVPLAYILRNFRLPFKLSWRKDIPKNLLYLFFSGSLAATAFFIGTPFALLDSKTFLRTDSPKGAMWQFKNVGSVRLDEHIDKLSGEIFTDVADNVGYVVMFGFLTITLFFLFELATGRKDIGKVTYKLSFLVIPAIFFLWYISGFLYDRAHYYMIAYPYMILLFGYFVVSITEGLQKSWQKYSFIILLLLPLILFSLDGSLRFANGDTRVDLYKWTLAQNLDNSVMVIDSVTLHEALQKGKVTNIEKDLSRVRKIREGYFVVSNIVVFKPLIQNLSFTKLKQVAFFSSYMKRGPDIFVYEFKL</sequence>
<dbReference type="Pfam" id="PF13231">
    <property type="entry name" value="PMT_2"/>
    <property type="match status" value="1"/>
</dbReference>
<feature type="transmembrane region" description="Helical" evidence="8">
    <location>
        <begin position="12"/>
        <end position="35"/>
    </location>
</feature>
<feature type="domain" description="Glycosyltransferase RgtA/B/C/D-like" evidence="9">
    <location>
        <begin position="106"/>
        <end position="214"/>
    </location>
</feature>
<keyword evidence="7 8" id="KW-0472">Membrane</keyword>
<dbReference type="EMBL" id="MEUS01000008">
    <property type="protein sequence ID" value="OGC38929.1"/>
    <property type="molecule type" value="Genomic_DNA"/>
</dbReference>
<evidence type="ECO:0000256" key="5">
    <source>
        <dbReference type="ARBA" id="ARBA00022692"/>
    </source>
</evidence>
<evidence type="ECO:0000256" key="1">
    <source>
        <dbReference type="ARBA" id="ARBA00004651"/>
    </source>
</evidence>
<feature type="transmembrane region" description="Helical" evidence="8">
    <location>
        <begin position="157"/>
        <end position="175"/>
    </location>
</feature>
<dbReference type="InterPro" id="IPR038731">
    <property type="entry name" value="RgtA/B/C-like"/>
</dbReference>
<keyword evidence="4" id="KW-0808">Transferase</keyword>
<feature type="transmembrane region" description="Helical" evidence="8">
    <location>
        <begin position="231"/>
        <end position="253"/>
    </location>
</feature>
<feature type="transmembrane region" description="Helical" evidence="8">
    <location>
        <begin position="127"/>
        <end position="145"/>
    </location>
</feature>
<comment type="subcellular location">
    <subcellularLocation>
        <location evidence="1">Cell membrane</location>
        <topology evidence="1">Multi-pass membrane protein</topology>
    </subcellularLocation>
</comment>
<feature type="transmembrane region" description="Helical" evidence="8">
    <location>
        <begin position="388"/>
        <end position="408"/>
    </location>
</feature>
<dbReference type="GO" id="GO:0009103">
    <property type="term" value="P:lipopolysaccharide biosynthetic process"/>
    <property type="evidence" value="ECO:0007669"/>
    <property type="project" value="UniProtKB-ARBA"/>
</dbReference>
<protein>
    <recommendedName>
        <fullName evidence="9">Glycosyltransferase RgtA/B/C/D-like domain-containing protein</fullName>
    </recommendedName>
</protein>
<proteinExistence type="predicted"/>
<evidence type="ECO:0000256" key="6">
    <source>
        <dbReference type="ARBA" id="ARBA00022989"/>
    </source>
</evidence>
<evidence type="ECO:0000313" key="11">
    <source>
        <dbReference type="Proteomes" id="UP000178270"/>
    </source>
</evidence>
<organism evidence="10 11">
    <name type="scientific">candidate division WWE3 bacterium RBG_13_37_7</name>
    <dbReference type="NCBI Taxonomy" id="1802609"/>
    <lineage>
        <taxon>Bacteria</taxon>
        <taxon>Katanobacteria</taxon>
    </lineage>
</organism>
<dbReference type="Proteomes" id="UP000178270">
    <property type="component" value="Unassembled WGS sequence"/>
</dbReference>
<keyword evidence="5 8" id="KW-0812">Transmembrane</keyword>
<name>A0A1F4U229_UNCKA</name>